<dbReference type="Proteomes" id="UP000070284">
    <property type="component" value="Unassembled WGS sequence"/>
</dbReference>
<evidence type="ECO:0000313" key="2">
    <source>
        <dbReference type="Proteomes" id="UP000070284"/>
    </source>
</evidence>
<reference evidence="1 2" key="1">
    <citation type="journal article" date="2016" name="Sci. Rep.">
        <title>Metabolic traits of an uncultured archaeal lineage -MSBL1- from brine pools of the Red Sea.</title>
        <authorList>
            <person name="Mwirichia R."/>
            <person name="Alam I."/>
            <person name="Rashid M."/>
            <person name="Vinu M."/>
            <person name="Ba-Alawi W."/>
            <person name="Anthony Kamau A."/>
            <person name="Kamanda Ngugi D."/>
            <person name="Goker M."/>
            <person name="Klenk H.P."/>
            <person name="Bajic V."/>
            <person name="Stingl U."/>
        </authorList>
    </citation>
    <scope>NUCLEOTIDE SEQUENCE [LARGE SCALE GENOMIC DNA]</scope>
    <source>
        <strain evidence="1">SCGC-AAA259E19</strain>
    </source>
</reference>
<name>A0A133UKJ0_9EURY</name>
<sequence length="272" mass="31430">MVKEINQLEKLTKQEWDYLLVLDACRYDYFKKLYKDFFKEGKLEKVNSPASETSEWAKKAFSGCFNDIVYLSANPRINSKVEVKGFKANKHFHKVIDIWNHGWNQKLGTVHPKTVNESLKRAILAWNNSKKFIAHYIQPHEPYIEVEKTGDKSVGVASLLPRKFRMSIGRTIRDYLSPNIYNLVSNTFGLDYSSSLRLKDAKEKGTDFLKTCYVKNLKIALAELTKLLNESSEKIVITADHGEYLGECNKYGHPPGEESPHVREVPWFESFN</sequence>
<accession>A0A133UKJ0</accession>
<organism evidence="1 2">
    <name type="scientific">candidate division MSBL1 archaeon SCGC-AAA259E19</name>
    <dbReference type="NCBI Taxonomy" id="1698264"/>
    <lineage>
        <taxon>Archaea</taxon>
        <taxon>Methanobacteriati</taxon>
        <taxon>Methanobacteriota</taxon>
        <taxon>candidate division MSBL1</taxon>
    </lineage>
</organism>
<dbReference type="EMBL" id="LHXO01000043">
    <property type="protein sequence ID" value="KXA94708.1"/>
    <property type="molecule type" value="Genomic_DNA"/>
</dbReference>
<dbReference type="InterPro" id="IPR017850">
    <property type="entry name" value="Alkaline_phosphatase_core_sf"/>
</dbReference>
<dbReference type="Gene3D" id="3.40.720.10">
    <property type="entry name" value="Alkaline Phosphatase, subunit A"/>
    <property type="match status" value="1"/>
</dbReference>
<dbReference type="SUPFAM" id="SSF53649">
    <property type="entry name" value="Alkaline phosphatase-like"/>
    <property type="match status" value="1"/>
</dbReference>
<protein>
    <recommendedName>
        <fullName evidence="3">Sulfatase N-terminal domain-containing protein</fullName>
    </recommendedName>
</protein>
<dbReference type="AlphaFoldDB" id="A0A133UKJ0"/>
<comment type="caution">
    <text evidence="1">The sequence shown here is derived from an EMBL/GenBank/DDBJ whole genome shotgun (WGS) entry which is preliminary data.</text>
</comment>
<gene>
    <name evidence="1" type="ORF">AKJ65_03655</name>
</gene>
<evidence type="ECO:0008006" key="3">
    <source>
        <dbReference type="Google" id="ProtNLM"/>
    </source>
</evidence>
<proteinExistence type="predicted"/>
<keyword evidence="2" id="KW-1185">Reference proteome</keyword>
<evidence type="ECO:0000313" key="1">
    <source>
        <dbReference type="EMBL" id="KXA94708.1"/>
    </source>
</evidence>